<dbReference type="Proteomes" id="UP000305398">
    <property type="component" value="Chromosome"/>
</dbReference>
<sequence>MKHLSLPNRRKVVPLVMLFLSGLLFYSCDDFVEQLFHQPPKPQQESATVVYDWYKLIAKTQLRTSPQPVIISNYRNFGYIGVGLYEAVRPSTKGAVSLASQLYQMPTMPAPEQGREYLWGASANAALASLFKQFLVGLTDADKARIDSLENAYNIRFKASASQEAITRSQAYGRAVAAAIYNWSTTDNFNLGSQGYVPPVFPGSWVLTPPAFAAPVGPFLKDSRPFLSSNLTATAPPLPVPYSEDPASQFYKRSKSSI</sequence>
<reference evidence="2 3" key="1">
    <citation type="submission" date="2019-06" db="EMBL/GenBank/DDBJ databases">
        <authorList>
            <person name="Srinivasan S."/>
        </authorList>
    </citation>
    <scope>NUCLEOTIDE SEQUENCE [LARGE SCALE GENOMIC DNA]</scope>
    <source>
        <strain evidence="2 3">17J68-5</strain>
    </source>
</reference>
<dbReference type="PROSITE" id="PS51257">
    <property type="entry name" value="PROKAR_LIPOPROTEIN"/>
    <property type="match status" value="1"/>
</dbReference>
<dbReference type="AlphaFoldDB" id="A0A5B7ZY38"/>
<feature type="region of interest" description="Disordered" evidence="1">
    <location>
        <begin position="233"/>
        <end position="258"/>
    </location>
</feature>
<organism evidence="2 3">
    <name type="scientific">Hymenobacter jejuensis</name>
    <dbReference type="NCBI Taxonomy" id="2502781"/>
    <lineage>
        <taxon>Bacteria</taxon>
        <taxon>Pseudomonadati</taxon>
        <taxon>Bacteroidota</taxon>
        <taxon>Cytophagia</taxon>
        <taxon>Cytophagales</taxon>
        <taxon>Hymenobacteraceae</taxon>
        <taxon>Hymenobacter</taxon>
    </lineage>
</organism>
<keyword evidence="3" id="KW-1185">Reference proteome</keyword>
<name>A0A5B7ZY38_9BACT</name>
<dbReference type="OrthoDB" id="7793240at2"/>
<evidence type="ECO:0000313" key="2">
    <source>
        <dbReference type="EMBL" id="QDA60111.1"/>
    </source>
</evidence>
<accession>A0A5B7ZY38</accession>
<protein>
    <submittedName>
        <fullName evidence="2">Uncharacterized protein</fullName>
    </submittedName>
</protein>
<dbReference type="Gene3D" id="1.10.606.20">
    <property type="match status" value="1"/>
</dbReference>
<evidence type="ECO:0000313" key="3">
    <source>
        <dbReference type="Proteomes" id="UP000305398"/>
    </source>
</evidence>
<dbReference type="KEGG" id="hyj:FHG12_08320"/>
<dbReference type="RefSeq" id="WP_139515289.1">
    <property type="nucleotide sequence ID" value="NZ_CP040896.1"/>
</dbReference>
<dbReference type="EMBL" id="CP040896">
    <property type="protein sequence ID" value="QDA60111.1"/>
    <property type="molecule type" value="Genomic_DNA"/>
</dbReference>
<gene>
    <name evidence="2" type="ORF">FHG12_08320</name>
</gene>
<proteinExistence type="predicted"/>
<evidence type="ECO:0000256" key="1">
    <source>
        <dbReference type="SAM" id="MobiDB-lite"/>
    </source>
</evidence>